<evidence type="ECO:0000256" key="6">
    <source>
        <dbReference type="ARBA" id="ARBA00023136"/>
    </source>
</evidence>
<dbReference type="Pfam" id="PF00528">
    <property type="entry name" value="BPD_transp_1"/>
    <property type="match status" value="1"/>
</dbReference>
<dbReference type="RefSeq" id="WP_013484826.1">
    <property type="nucleotide sequence ID" value="NC_014828.1"/>
</dbReference>
<accession>E6U3H0</accession>
<evidence type="ECO:0000259" key="8">
    <source>
        <dbReference type="PROSITE" id="PS50928"/>
    </source>
</evidence>
<evidence type="ECO:0000256" key="5">
    <source>
        <dbReference type="ARBA" id="ARBA00022989"/>
    </source>
</evidence>
<proteinExistence type="inferred from homology"/>
<keyword evidence="3" id="KW-1003">Cell membrane</keyword>
<comment type="subcellular location">
    <subcellularLocation>
        <location evidence="1 7">Cell membrane</location>
        <topology evidence="1 7">Multi-pass membrane protein</topology>
    </subcellularLocation>
</comment>
<feature type="transmembrane region" description="Helical" evidence="7">
    <location>
        <begin position="27"/>
        <end position="49"/>
    </location>
</feature>
<sequence length="356" mass="39697">MTSARNHELKKPTTFRQWIGSMRGQQMVVIIAFMAAPLFLLVLFTYLPFANMIQYSFFDMDYLSPGTFIGLHNYIEVFTRSDIFSSLGLMFYYMAGAFIQLALALLLATILSFKIKAGGFYKAVLFFPFLIGGIAVGFIFKFFFTHGFVFDTVLSWLGFHINNLPYWLKDTSVNNAALAGTSIWRYLGQNVILFIGAITSVDPDLYEAADIDGANAWQKFVHVILPGIKTIVVLNLILSISGSIAAFEPPYVITKGAFGTATYFVRMDAIAHQDQKVGLASAMAVVLMGIIVLVTLLQLFVQKTFLDENSEGMTFADKLSRKRRLERQRQQAAQTTQTVRKVRVMPSAVKKGGASI</sequence>
<dbReference type="HOGENOM" id="CLU_016047_0_0_9"/>
<dbReference type="PROSITE" id="PS50928">
    <property type="entry name" value="ABC_TM1"/>
    <property type="match status" value="1"/>
</dbReference>
<organism evidence="9 10">
    <name type="scientific">Ethanoligenens harbinense (strain DSM 18485 / JCM 12961 / CGMCC 1.5033 / YUAN-3)</name>
    <dbReference type="NCBI Taxonomy" id="663278"/>
    <lineage>
        <taxon>Bacteria</taxon>
        <taxon>Bacillati</taxon>
        <taxon>Bacillota</taxon>
        <taxon>Clostridia</taxon>
        <taxon>Eubacteriales</taxon>
        <taxon>Oscillospiraceae</taxon>
        <taxon>Ethanoligenens</taxon>
    </lineage>
</organism>
<dbReference type="EMBL" id="CP002400">
    <property type="protein sequence ID" value="ADU26462.1"/>
    <property type="molecule type" value="Genomic_DNA"/>
</dbReference>
<feature type="transmembrane region" description="Helical" evidence="7">
    <location>
        <begin position="123"/>
        <end position="144"/>
    </location>
</feature>
<dbReference type="PANTHER" id="PTHR30193:SF37">
    <property type="entry name" value="INNER MEMBRANE ABC TRANSPORTER PERMEASE PROTEIN YCJO"/>
    <property type="match status" value="1"/>
</dbReference>
<comment type="similarity">
    <text evidence="7">Belongs to the binding-protein-dependent transport system permease family.</text>
</comment>
<feature type="transmembrane region" description="Helical" evidence="7">
    <location>
        <begin position="223"/>
        <end position="247"/>
    </location>
</feature>
<dbReference type="Gene3D" id="1.10.3720.10">
    <property type="entry name" value="MetI-like"/>
    <property type="match status" value="1"/>
</dbReference>
<keyword evidence="6 7" id="KW-0472">Membrane</keyword>
<dbReference type="eggNOG" id="COG1175">
    <property type="taxonomic scope" value="Bacteria"/>
</dbReference>
<feature type="domain" description="ABC transmembrane type-1" evidence="8">
    <location>
        <begin position="90"/>
        <end position="298"/>
    </location>
</feature>
<dbReference type="CDD" id="cd06261">
    <property type="entry name" value="TM_PBP2"/>
    <property type="match status" value="1"/>
</dbReference>
<name>E6U3H0_ETHHY</name>
<dbReference type="InterPro" id="IPR051393">
    <property type="entry name" value="ABC_transporter_permease"/>
</dbReference>
<feature type="transmembrane region" description="Helical" evidence="7">
    <location>
        <begin position="90"/>
        <end position="111"/>
    </location>
</feature>
<dbReference type="Proteomes" id="UP000001551">
    <property type="component" value="Chromosome"/>
</dbReference>
<evidence type="ECO:0000256" key="3">
    <source>
        <dbReference type="ARBA" id="ARBA00022475"/>
    </source>
</evidence>
<evidence type="ECO:0000256" key="2">
    <source>
        <dbReference type="ARBA" id="ARBA00022448"/>
    </source>
</evidence>
<feature type="transmembrane region" description="Helical" evidence="7">
    <location>
        <begin position="277"/>
        <end position="301"/>
    </location>
</feature>
<reference evidence="9 10" key="1">
    <citation type="submission" date="2010-12" db="EMBL/GenBank/DDBJ databases">
        <title>Complete sequence of Ethanoligenens harbinense YUAN-3.</title>
        <authorList>
            <person name="Lucas S."/>
            <person name="Copeland A."/>
            <person name="Lapidus A."/>
            <person name="Cheng J.-F."/>
            <person name="Bruce D."/>
            <person name="Goodwin L."/>
            <person name="Pitluck S."/>
            <person name="Chertkov O."/>
            <person name="Misra M."/>
            <person name="Detter J.C."/>
            <person name="Han C."/>
            <person name="Tapia R."/>
            <person name="Land M."/>
            <person name="Hauser L."/>
            <person name="Jeffries C."/>
            <person name="Kyrpides N."/>
            <person name="Ivanova N."/>
            <person name="Mikhailova N."/>
            <person name="Wang A."/>
            <person name="Mouttaki H."/>
            <person name="He Z."/>
            <person name="Zhou J."/>
            <person name="Hemme C.L."/>
            <person name="Woyke T."/>
        </authorList>
    </citation>
    <scope>NUCLEOTIDE SEQUENCE [LARGE SCALE GENOMIC DNA]</scope>
    <source>
        <strain evidence="10">DSM 18485 / JCM 12961 / CGMCC 1.5033 / YUAN-3</strain>
    </source>
</reference>
<keyword evidence="10" id="KW-1185">Reference proteome</keyword>
<keyword evidence="5 7" id="KW-1133">Transmembrane helix</keyword>
<evidence type="ECO:0000256" key="1">
    <source>
        <dbReference type="ARBA" id="ARBA00004651"/>
    </source>
</evidence>
<evidence type="ECO:0000256" key="4">
    <source>
        <dbReference type="ARBA" id="ARBA00022692"/>
    </source>
</evidence>
<dbReference type="STRING" id="663278.Ethha_0902"/>
<keyword evidence="4 7" id="KW-0812">Transmembrane</keyword>
<dbReference type="InterPro" id="IPR035906">
    <property type="entry name" value="MetI-like_sf"/>
</dbReference>
<dbReference type="GO" id="GO:0005886">
    <property type="term" value="C:plasma membrane"/>
    <property type="evidence" value="ECO:0007669"/>
    <property type="project" value="UniProtKB-SubCell"/>
</dbReference>
<keyword evidence="2 7" id="KW-0813">Transport</keyword>
<dbReference type="GO" id="GO:0055085">
    <property type="term" value="P:transmembrane transport"/>
    <property type="evidence" value="ECO:0007669"/>
    <property type="project" value="InterPro"/>
</dbReference>
<dbReference type="AlphaFoldDB" id="E6U3H0"/>
<protein>
    <submittedName>
        <fullName evidence="9">Binding-protein-dependent transport systems inner membrane component</fullName>
    </submittedName>
</protein>
<dbReference type="KEGG" id="eha:Ethha_0902"/>
<gene>
    <name evidence="9" type="ordered locus">Ethha_0902</name>
</gene>
<dbReference type="SUPFAM" id="SSF161098">
    <property type="entry name" value="MetI-like"/>
    <property type="match status" value="1"/>
</dbReference>
<dbReference type="InterPro" id="IPR000515">
    <property type="entry name" value="MetI-like"/>
</dbReference>
<dbReference type="PANTHER" id="PTHR30193">
    <property type="entry name" value="ABC TRANSPORTER PERMEASE PROTEIN"/>
    <property type="match status" value="1"/>
</dbReference>
<evidence type="ECO:0000256" key="7">
    <source>
        <dbReference type="RuleBase" id="RU363032"/>
    </source>
</evidence>
<evidence type="ECO:0000313" key="9">
    <source>
        <dbReference type="EMBL" id="ADU26462.1"/>
    </source>
</evidence>
<evidence type="ECO:0000313" key="10">
    <source>
        <dbReference type="Proteomes" id="UP000001551"/>
    </source>
</evidence>